<dbReference type="Proteomes" id="UP000014760">
    <property type="component" value="Unassembled WGS sequence"/>
</dbReference>
<feature type="compositionally biased region" description="Basic residues" evidence="1">
    <location>
        <begin position="170"/>
        <end position="187"/>
    </location>
</feature>
<feature type="compositionally biased region" description="Polar residues" evidence="1">
    <location>
        <begin position="1"/>
        <end position="16"/>
    </location>
</feature>
<keyword evidence="4" id="KW-1185">Reference proteome</keyword>
<dbReference type="EMBL" id="KB301230">
    <property type="protein sequence ID" value="ELU05800.1"/>
    <property type="molecule type" value="Genomic_DNA"/>
</dbReference>
<dbReference type="HOGENOM" id="CLU_1449020_0_0_1"/>
<reference evidence="4" key="1">
    <citation type="submission" date="2012-12" db="EMBL/GenBank/DDBJ databases">
        <authorList>
            <person name="Hellsten U."/>
            <person name="Grimwood J."/>
            <person name="Chapman J.A."/>
            <person name="Shapiro H."/>
            <person name="Aerts A."/>
            <person name="Otillar R.P."/>
            <person name="Terry A.Y."/>
            <person name="Boore J.L."/>
            <person name="Simakov O."/>
            <person name="Marletaz F."/>
            <person name="Cho S.-J."/>
            <person name="Edsinger-Gonzales E."/>
            <person name="Havlak P."/>
            <person name="Kuo D.-H."/>
            <person name="Larsson T."/>
            <person name="Lv J."/>
            <person name="Arendt D."/>
            <person name="Savage R."/>
            <person name="Osoegawa K."/>
            <person name="de Jong P."/>
            <person name="Lindberg D.R."/>
            <person name="Seaver E.C."/>
            <person name="Weisblat D.A."/>
            <person name="Putnam N.H."/>
            <person name="Grigoriev I.V."/>
            <person name="Rokhsar D.S."/>
        </authorList>
    </citation>
    <scope>NUCLEOTIDE SEQUENCE</scope>
    <source>
        <strain evidence="4">I ESC-2004</strain>
    </source>
</reference>
<proteinExistence type="predicted"/>
<dbReference type="EMBL" id="AMQN01023237">
    <property type="status" value="NOT_ANNOTATED_CDS"/>
    <property type="molecule type" value="Genomic_DNA"/>
</dbReference>
<reference evidence="2 4" key="2">
    <citation type="journal article" date="2013" name="Nature">
        <title>Insights into bilaterian evolution from three spiralian genomes.</title>
        <authorList>
            <person name="Simakov O."/>
            <person name="Marletaz F."/>
            <person name="Cho S.J."/>
            <person name="Edsinger-Gonzales E."/>
            <person name="Havlak P."/>
            <person name="Hellsten U."/>
            <person name="Kuo D.H."/>
            <person name="Larsson T."/>
            <person name="Lv J."/>
            <person name="Arendt D."/>
            <person name="Savage R."/>
            <person name="Osoegawa K."/>
            <person name="de Jong P."/>
            <person name="Grimwood J."/>
            <person name="Chapman J.A."/>
            <person name="Shapiro H."/>
            <person name="Aerts A."/>
            <person name="Otillar R.P."/>
            <person name="Terry A.Y."/>
            <person name="Boore J.L."/>
            <person name="Grigoriev I.V."/>
            <person name="Lindberg D.R."/>
            <person name="Seaver E.C."/>
            <person name="Weisblat D.A."/>
            <person name="Putnam N.H."/>
            <person name="Rokhsar D.S."/>
        </authorList>
    </citation>
    <scope>NUCLEOTIDE SEQUENCE</scope>
    <source>
        <strain evidence="2 4">I ESC-2004</strain>
    </source>
</reference>
<name>R7UHW0_CAPTE</name>
<dbReference type="AlphaFoldDB" id="R7UHW0"/>
<accession>R7UHW0</accession>
<evidence type="ECO:0000313" key="4">
    <source>
        <dbReference type="Proteomes" id="UP000014760"/>
    </source>
</evidence>
<organism evidence="2">
    <name type="scientific">Capitella teleta</name>
    <name type="common">Polychaete worm</name>
    <dbReference type="NCBI Taxonomy" id="283909"/>
    <lineage>
        <taxon>Eukaryota</taxon>
        <taxon>Metazoa</taxon>
        <taxon>Spiralia</taxon>
        <taxon>Lophotrochozoa</taxon>
        <taxon>Annelida</taxon>
        <taxon>Polychaeta</taxon>
        <taxon>Sedentaria</taxon>
        <taxon>Scolecida</taxon>
        <taxon>Capitellidae</taxon>
        <taxon>Capitella</taxon>
    </lineage>
</organism>
<evidence type="ECO:0000313" key="2">
    <source>
        <dbReference type="EMBL" id="ELU05800.1"/>
    </source>
</evidence>
<feature type="region of interest" description="Disordered" evidence="1">
    <location>
        <begin position="1"/>
        <end position="187"/>
    </location>
</feature>
<gene>
    <name evidence="2" type="ORF">CAPTEDRAFT_200165</name>
</gene>
<feature type="compositionally biased region" description="Basic and acidic residues" evidence="1">
    <location>
        <begin position="132"/>
        <end position="157"/>
    </location>
</feature>
<protein>
    <submittedName>
        <fullName evidence="2 3">Uncharacterized protein</fullName>
    </submittedName>
</protein>
<feature type="compositionally biased region" description="Basic and acidic residues" evidence="1">
    <location>
        <begin position="67"/>
        <end position="84"/>
    </location>
</feature>
<dbReference type="EnsemblMetazoa" id="CapteT200165">
    <property type="protein sequence ID" value="CapteP200165"/>
    <property type="gene ID" value="CapteG200165"/>
</dbReference>
<evidence type="ECO:0000313" key="3">
    <source>
        <dbReference type="EnsemblMetazoa" id="CapteP200165"/>
    </source>
</evidence>
<reference evidence="3" key="3">
    <citation type="submission" date="2015-06" db="UniProtKB">
        <authorList>
            <consortium name="EnsemblMetazoa"/>
        </authorList>
    </citation>
    <scope>IDENTIFICATION</scope>
</reference>
<evidence type="ECO:0000256" key="1">
    <source>
        <dbReference type="SAM" id="MobiDB-lite"/>
    </source>
</evidence>
<sequence length="187" mass="20938">MNSGNLIGTSLEQENQVHLEVPGQEDTQKDYQGQGSNHQGGQGQERAVHVEGPGLENPQVIVQGDQGQEKVIHQGDQGQEKVIHQGDQGQKSPEAAQLEDQDQEILILGGQDQERVTFHEGQGQENPEVTQQEDRGQENDARLGDRGQLRRNLEAHHQGQKNPKVIYPVTRRRNTRSIRKAKRSRTL</sequence>